<feature type="compositionally biased region" description="Low complexity" evidence="3">
    <location>
        <begin position="277"/>
        <end position="289"/>
    </location>
</feature>
<comment type="caution">
    <text evidence="5">The sequence shown here is derived from an EMBL/GenBank/DDBJ whole genome shotgun (WGS) entry which is preliminary data.</text>
</comment>
<evidence type="ECO:0000313" key="5">
    <source>
        <dbReference type="EMBL" id="MDD7965444.1"/>
    </source>
</evidence>
<evidence type="ECO:0000256" key="1">
    <source>
        <dbReference type="ARBA" id="ARBA00023122"/>
    </source>
</evidence>
<dbReference type="EMBL" id="JAQZAO010000003">
    <property type="protein sequence ID" value="MDD7965444.1"/>
    <property type="molecule type" value="Genomic_DNA"/>
</dbReference>
<dbReference type="PROSITE" id="PS51371">
    <property type="entry name" value="CBS"/>
    <property type="match status" value="4"/>
</dbReference>
<dbReference type="InterPro" id="IPR046342">
    <property type="entry name" value="CBS_dom_sf"/>
</dbReference>
<feature type="region of interest" description="Disordered" evidence="3">
    <location>
        <begin position="270"/>
        <end position="302"/>
    </location>
</feature>
<evidence type="ECO:0000256" key="3">
    <source>
        <dbReference type="SAM" id="MobiDB-lite"/>
    </source>
</evidence>
<gene>
    <name evidence="5" type="ORF">PGB27_08775</name>
</gene>
<evidence type="ECO:0000313" key="6">
    <source>
        <dbReference type="Proteomes" id="UP001300763"/>
    </source>
</evidence>
<reference evidence="5 6" key="1">
    <citation type="submission" date="2023-02" db="EMBL/GenBank/DDBJ databases">
        <title>Genome sequencing required for Actinomycetospora new species description.</title>
        <authorList>
            <person name="Saimee Y."/>
            <person name="Duangmal K."/>
        </authorList>
    </citation>
    <scope>NUCLEOTIDE SEQUENCE [LARGE SCALE GENOMIC DNA]</scope>
    <source>
        <strain evidence="5 6">DW7H6</strain>
    </source>
</reference>
<sequence>MTRRVVTAFPETTIERAAEVLTENRFSALPVVDDRHRLVGIVTTSDLLRAAVVHDRVGEPVGEVMTTTPMFMTSDADVRIIAHRLRRYGERRAMPIVDKGVVVGIVTRGDILRRPPRGGPVGRWFDRLTPGRPHHRGWRSGGRGGRCAADVMTPLEDVICVDEDALVDTAAALLTQNRWRALPVLSGDDLVGVVSEADLLPDRLTGRRTPLPRTVGGAMSRDLVTVRASTSTDDLARAMVSRGLRMVPVVDDDDRMVGVVSRGDLLREEYRRRRSTRAASSPSSSSPGSVDERHTSDVVEGP</sequence>
<dbReference type="InterPro" id="IPR051257">
    <property type="entry name" value="Diverse_CBS-Domain"/>
</dbReference>
<protein>
    <submittedName>
        <fullName evidence="5">CBS domain-containing protein</fullName>
    </submittedName>
</protein>
<dbReference type="PANTHER" id="PTHR43080">
    <property type="entry name" value="CBS DOMAIN-CONTAINING PROTEIN CBSX3, MITOCHONDRIAL"/>
    <property type="match status" value="1"/>
</dbReference>
<dbReference type="Gene3D" id="3.10.580.10">
    <property type="entry name" value="CBS-domain"/>
    <property type="match status" value="2"/>
</dbReference>
<keyword evidence="6" id="KW-1185">Reference proteome</keyword>
<dbReference type="SUPFAM" id="SSF54631">
    <property type="entry name" value="CBS-domain pair"/>
    <property type="match status" value="2"/>
</dbReference>
<feature type="domain" description="CBS" evidence="4">
    <location>
        <begin position="65"/>
        <end position="121"/>
    </location>
</feature>
<feature type="domain" description="CBS" evidence="4">
    <location>
        <begin position="152"/>
        <end position="209"/>
    </location>
</feature>
<dbReference type="InterPro" id="IPR000644">
    <property type="entry name" value="CBS_dom"/>
</dbReference>
<evidence type="ECO:0000259" key="4">
    <source>
        <dbReference type="PROSITE" id="PS51371"/>
    </source>
</evidence>
<dbReference type="SMART" id="SM00116">
    <property type="entry name" value="CBS"/>
    <property type="match status" value="4"/>
</dbReference>
<feature type="domain" description="CBS" evidence="4">
    <location>
        <begin position="1"/>
        <end position="59"/>
    </location>
</feature>
<name>A0ABT5SRF7_9PSEU</name>
<feature type="compositionally biased region" description="Basic and acidic residues" evidence="3">
    <location>
        <begin position="290"/>
        <end position="302"/>
    </location>
</feature>
<dbReference type="Pfam" id="PF00571">
    <property type="entry name" value="CBS"/>
    <property type="match status" value="4"/>
</dbReference>
<evidence type="ECO:0000256" key="2">
    <source>
        <dbReference type="PROSITE-ProRule" id="PRU00703"/>
    </source>
</evidence>
<accession>A0ABT5SRF7</accession>
<proteinExistence type="predicted"/>
<dbReference type="Proteomes" id="UP001300763">
    <property type="component" value="Unassembled WGS sequence"/>
</dbReference>
<organism evidence="5 6">
    <name type="scientific">Actinomycetospora lemnae</name>
    <dbReference type="NCBI Taxonomy" id="3019891"/>
    <lineage>
        <taxon>Bacteria</taxon>
        <taxon>Bacillati</taxon>
        <taxon>Actinomycetota</taxon>
        <taxon>Actinomycetes</taxon>
        <taxon>Pseudonocardiales</taxon>
        <taxon>Pseudonocardiaceae</taxon>
        <taxon>Actinomycetospora</taxon>
    </lineage>
</organism>
<dbReference type="RefSeq" id="WP_274199985.1">
    <property type="nucleotide sequence ID" value="NZ_JAQZAO010000003.1"/>
</dbReference>
<keyword evidence="1 2" id="KW-0129">CBS domain</keyword>
<feature type="domain" description="CBS" evidence="4">
    <location>
        <begin position="219"/>
        <end position="275"/>
    </location>
</feature>
<dbReference type="PANTHER" id="PTHR43080:SF29">
    <property type="entry name" value="OS02G0818000 PROTEIN"/>
    <property type="match status" value="1"/>
</dbReference>